<comment type="caution">
    <text evidence="1">The sequence shown here is derived from an EMBL/GenBank/DDBJ whole genome shotgun (WGS) entry which is preliminary data.</text>
</comment>
<keyword evidence="2" id="KW-1185">Reference proteome</keyword>
<dbReference type="PANTHER" id="PTHR46411:SF3">
    <property type="entry name" value="AAA+ ATPASE DOMAIN-CONTAINING PROTEIN"/>
    <property type="match status" value="1"/>
</dbReference>
<evidence type="ECO:0000313" key="1">
    <source>
        <dbReference type="EMBL" id="RYO93736.1"/>
    </source>
</evidence>
<proteinExistence type="predicted"/>
<dbReference type="EMBL" id="QJNS01000016">
    <property type="protein sequence ID" value="RYO93736.1"/>
    <property type="molecule type" value="Genomic_DNA"/>
</dbReference>
<gene>
    <name evidence="1" type="ORF">DL762_000941</name>
</gene>
<protein>
    <recommendedName>
        <fullName evidence="3">ATPase AAA-type core domain-containing protein</fullName>
    </recommendedName>
</protein>
<name>A0ABY0HHR9_9PEZI</name>
<reference evidence="1 2" key="1">
    <citation type="submission" date="2018-06" db="EMBL/GenBank/DDBJ databases">
        <title>Complete Genomes of Monosporascus.</title>
        <authorList>
            <person name="Robinson A.J."/>
            <person name="Natvig D.O."/>
        </authorList>
    </citation>
    <scope>NUCLEOTIDE SEQUENCE [LARGE SCALE GENOMIC DNA]</scope>
    <source>
        <strain evidence="1 2">CBS 609.92</strain>
    </source>
</reference>
<dbReference type="PANTHER" id="PTHR46411">
    <property type="entry name" value="FAMILY ATPASE, PUTATIVE-RELATED"/>
    <property type="match status" value="1"/>
</dbReference>
<dbReference type="Proteomes" id="UP000294003">
    <property type="component" value="Unassembled WGS sequence"/>
</dbReference>
<evidence type="ECO:0008006" key="3">
    <source>
        <dbReference type="Google" id="ProtNLM"/>
    </source>
</evidence>
<organism evidence="1 2">
    <name type="scientific">Monosporascus cannonballus</name>
    <dbReference type="NCBI Taxonomy" id="155416"/>
    <lineage>
        <taxon>Eukaryota</taxon>
        <taxon>Fungi</taxon>
        <taxon>Dikarya</taxon>
        <taxon>Ascomycota</taxon>
        <taxon>Pezizomycotina</taxon>
        <taxon>Sordariomycetes</taxon>
        <taxon>Xylariomycetidae</taxon>
        <taxon>Xylariales</taxon>
        <taxon>Xylariales incertae sedis</taxon>
        <taxon>Monosporascus</taxon>
    </lineage>
</organism>
<evidence type="ECO:0000313" key="2">
    <source>
        <dbReference type="Proteomes" id="UP000294003"/>
    </source>
</evidence>
<accession>A0ABY0HHR9</accession>
<sequence>MLLQGSVGVGKSLTAESVAEEIKCPLYAATNPGELGIRPGLRVTHPSDDLLSTMNATSRHKIWQNSIQGPDDAVSDWTEPAITIGNVKDLARVGLKGHEIKNAVKTARLFAAKEDHGHFKGDTN</sequence>